<evidence type="ECO:0000256" key="10">
    <source>
        <dbReference type="SAM" id="Phobius"/>
    </source>
</evidence>
<dbReference type="GO" id="GO:0005886">
    <property type="term" value="C:plasma membrane"/>
    <property type="evidence" value="ECO:0007669"/>
    <property type="project" value="UniProtKB-SubCell"/>
</dbReference>
<name>A0ABD7MRZ8_CORUL</name>
<sequence>MSANDSGSPAQSVAELPINIKQRQVRTSRIRRNGGLKHRHLHFIALGSAIGTGLFYGSAGAIQAAGPSVLLVYVLGGAVVYFMLRALGEMAVRNPISGSFAEYAREHMGGWAGYITGWMFAFEMVIVCLADLTAIGIYMKFWLPHVSQWVWVVVTLLIVGAANIATVKAFGELEFFFTLIKVGAVIAMIIGGAAVLVFGLSNAETGPANLVADGGFFPNGIKGMIASFMLVLFAFGGTEIIGVAGSEAENPEKSIPQAINTVPLRILLFYVLAILVILLINPWRTITGDESPFVQIFDSLGVTWAAALLNVVVIAAALSAINADLFGAGRVLTGLAKQNLAPKAMAHTYRNVPVMTTVILVIVLIIGAALNVVLPDRVFEIVAALATFATVYVWLMILLAHLFSRRKMSATEIAALGYKVPLWPWGQYFAIGFIAFTFGIMVWLPEYHLALAVGIGFLAVMTLMYFTCAKRHHRIIDGAVFVDNER</sequence>
<feature type="transmembrane region" description="Helical" evidence="10">
    <location>
        <begin position="65"/>
        <end position="84"/>
    </location>
</feature>
<dbReference type="PANTHER" id="PTHR43495">
    <property type="entry name" value="GABA PERMEASE"/>
    <property type="match status" value="1"/>
</dbReference>
<accession>A0ABD7MRZ8</accession>
<feature type="transmembrane region" description="Helical" evidence="10">
    <location>
        <begin position="425"/>
        <end position="443"/>
    </location>
</feature>
<feature type="transmembrane region" description="Helical" evidence="10">
    <location>
        <begin position="41"/>
        <end position="59"/>
    </location>
</feature>
<dbReference type="FunFam" id="1.20.1740.10:FF:000001">
    <property type="entry name" value="Amino acid permease"/>
    <property type="match status" value="1"/>
</dbReference>
<feature type="transmembrane region" description="Helical" evidence="10">
    <location>
        <begin position="304"/>
        <end position="332"/>
    </location>
</feature>
<dbReference type="GO" id="GO:0006865">
    <property type="term" value="P:amino acid transport"/>
    <property type="evidence" value="ECO:0007669"/>
    <property type="project" value="UniProtKB-KW"/>
</dbReference>
<feature type="domain" description="Amino acid permease/ SLC12A" evidence="11">
    <location>
        <begin position="40"/>
        <end position="444"/>
    </location>
</feature>
<evidence type="ECO:0000256" key="2">
    <source>
        <dbReference type="ARBA" id="ARBA00008583"/>
    </source>
</evidence>
<evidence type="ECO:0000256" key="9">
    <source>
        <dbReference type="ARBA" id="ARBA00023136"/>
    </source>
</evidence>
<evidence type="ECO:0000256" key="1">
    <source>
        <dbReference type="ARBA" id="ARBA00004429"/>
    </source>
</evidence>
<comment type="subcellular location">
    <subcellularLocation>
        <location evidence="1">Cell inner membrane</location>
        <topology evidence="1">Multi-pass membrane protein</topology>
    </subcellularLocation>
</comment>
<evidence type="ECO:0000259" key="11">
    <source>
        <dbReference type="Pfam" id="PF00324"/>
    </source>
</evidence>
<evidence type="ECO:0000256" key="5">
    <source>
        <dbReference type="ARBA" id="ARBA00022519"/>
    </source>
</evidence>
<dbReference type="Gene3D" id="1.20.1740.10">
    <property type="entry name" value="Amino acid/polyamine transporter I"/>
    <property type="match status" value="1"/>
</dbReference>
<dbReference type="Pfam" id="PF00324">
    <property type="entry name" value="AA_permease"/>
    <property type="match status" value="1"/>
</dbReference>
<evidence type="ECO:0000256" key="8">
    <source>
        <dbReference type="ARBA" id="ARBA00022989"/>
    </source>
</evidence>
<evidence type="ECO:0000313" key="13">
    <source>
        <dbReference type="Proteomes" id="UP000248741"/>
    </source>
</evidence>
<dbReference type="InterPro" id="IPR004841">
    <property type="entry name" value="AA-permease/SLC12A_dom"/>
</dbReference>
<reference evidence="12 13" key="1">
    <citation type="submission" date="2018-06" db="EMBL/GenBank/DDBJ databases">
        <authorList>
            <consortium name="Pathogen Informatics"/>
            <person name="Doyle S."/>
        </authorList>
    </citation>
    <scope>NUCLEOTIDE SEQUENCE [LARGE SCALE GENOMIC DNA]</scope>
    <source>
        <strain evidence="12 13">NCTC7908</strain>
    </source>
</reference>
<feature type="transmembrane region" description="Helical" evidence="10">
    <location>
        <begin position="381"/>
        <end position="404"/>
    </location>
</feature>
<feature type="transmembrane region" description="Helical" evidence="10">
    <location>
        <begin position="223"/>
        <end position="245"/>
    </location>
</feature>
<gene>
    <name evidence="12" type="primary">proY</name>
    <name evidence="12" type="ORF">NCTC7908_00768</name>
</gene>
<dbReference type="AlphaFoldDB" id="A0ABD7MRZ8"/>
<feature type="transmembrane region" description="Helical" evidence="10">
    <location>
        <begin position="352"/>
        <end position="375"/>
    </location>
</feature>
<dbReference type="Proteomes" id="UP000248741">
    <property type="component" value="Chromosome 1"/>
</dbReference>
<dbReference type="PROSITE" id="PS00218">
    <property type="entry name" value="AMINO_ACID_PERMEASE_1"/>
    <property type="match status" value="1"/>
</dbReference>
<evidence type="ECO:0000256" key="3">
    <source>
        <dbReference type="ARBA" id="ARBA00022448"/>
    </source>
</evidence>
<evidence type="ECO:0000313" key="12">
    <source>
        <dbReference type="EMBL" id="SQG50649.1"/>
    </source>
</evidence>
<dbReference type="EMBL" id="LS483400">
    <property type="protein sequence ID" value="SQG50649.1"/>
    <property type="molecule type" value="Genomic_DNA"/>
</dbReference>
<organism evidence="12 13">
    <name type="scientific">Corynebacterium ulcerans</name>
    <dbReference type="NCBI Taxonomy" id="65058"/>
    <lineage>
        <taxon>Bacteria</taxon>
        <taxon>Bacillati</taxon>
        <taxon>Actinomycetota</taxon>
        <taxon>Actinomycetes</taxon>
        <taxon>Mycobacteriales</taxon>
        <taxon>Corynebacteriaceae</taxon>
        <taxon>Corynebacterium</taxon>
    </lineage>
</organism>
<feature type="transmembrane region" description="Helical" evidence="10">
    <location>
        <begin position="449"/>
        <end position="468"/>
    </location>
</feature>
<dbReference type="InterPro" id="IPR004840">
    <property type="entry name" value="Amino_acid_permease_CS"/>
</dbReference>
<keyword evidence="9 10" id="KW-0472">Membrane</keyword>
<proteinExistence type="inferred from homology"/>
<comment type="similarity">
    <text evidence="2">Belongs to the amino acid-polyamine-organocation (APC) superfamily. Amino acid transporter (AAT) (TC 2.A.3.1) family.</text>
</comment>
<evidence type="ECO:0000256" key="6">
    <source>
        <dbReference type="ARBA" id="ARBA00022692"/>
    </source>
</evidence>
<feature type="transmembrane region" description="Helical" evidence="10">
    <location>
        <begin position="149"/>
        <end position="170"/>
    </location>
</feature>
<keyword evidence="5" id="KW-0997">Cell inner membrane</keyword>
<dbReference type="RefSeq" id="WP_038618428.1">
    <property type="nucleotide sequence ID" value="NZ_CP009500.1"/>
</dbReference>
<feature type="transmembrane region" description="Helical" evidence="10">
    <location>
        <begin position="111"/>
        <end position="137"/>
    </location>
</feature>
<keyword evidence="3" id="KW-0813">Transport</keyword>
<keyword evidence="8 10" id="KW-1133">Transmembrane helix</keyword>
<protein>
    <submittedName>
        <fullName evidence="12">Amino acid permease</fullName>
    </submittedName>
</protein>
<feature type="transmembrane region" description="Helical" evidence="10">
    <location>
        <begin position="266"/>
        <end position="284"/>
    </location>
</feature>
<keyword evidence="4" id="KW-1003">Cell membrane</keyword>
<dbReference type="KEGG" id="cun:Cul210932_1136"/>
<evidence type="ECO:0000256" key="7">
    <source>
        <dbReference type="ARBA" id="ARBA00022970"/>
    </source>
</evidence>
<evidence type="ECO:0000256" key="4">
    <source>
        <dbReference type="ARBA" id="ARBA00022475"/>
    </source>
</evidence>
<keyword evidence="7" id="KW-0029">Amino-acid transport</keyword>
<feature type="transmembrane region" description="Helical" evidence="10">
    <location>
        <begin position="182"/>
        <end position="203"/>
    </location>
</feature>
<dbReference type="PIRSF" id="PIRSF006060">
    <property type="entry name" value="AA_transporter"/>
    <property type="match status" value="1"/>
</dbReference>
<keyword evidence="6 10" id="KW-0812">Transmembrane</keyword>
<dbReference type="PANTHER" id="PTHR43495:SF4">
    <property type="entry name" value="AROMATIC AMINO ACID TRANSPORT PROTEIN AROP"/>
    <property type="match status" value="1"/>
</dbReference>